<feature type="domain" description="HTH crp-type" evidence="5">
    <location>
        <begin position="146"/>
        <end position="221"/>
    </location>
</feature>
<dbReference type="InterPro" id="IPR014710">
    <property type="entry name" value="RmlC-like_jellyroll"/>
</dbReference>
<dbReference type="RefSeq" id="WP_007790932.1">
    <property type="nucleotide sequence ID" value="NZ_ADGQ01000071.1"/>
</dbReference>
<dbReference type="STRING" id="596315.HMPREF0634_0847"/>
<organism evidence="6 7">
    <name type="scientific">Peptostreptococcus stomatis DSM 17678</name>
    <dbReference type="NCBI Taxonomy" id="596315"/>
    <lineage>
        <taxon>Bacteria</taxon>
        <taxon>Bacillati</taxon>
        <taxon>Bacillota</taxon>
        <taxon>Clostridia</taxon>
        <taxon>Peptostreptococcales</taxon>
        <taxon>Peptostreptococcaceae</taxon>
        <taxon>Peptostreptococcus</taxon>
    </lineage>
</organism>
<keyword evidence="3" id="KW-0804">Transcription</keyword>
<dbReference type="Gene3D" id="2.60.120.10">
    <property type="entry name" value="Jelly Rolls"/>
    <property type="match status" value="1"/>
</dbReference>
<dbReference type="SUPFAM" id="SSF51206">
    <property type="entry name" value="cAMP-binding domain-like"/>
    <property type="match status" value="1"/>
</dbReference>
<keyword evidence="7" id="KW-1185">Reference proteome</keyword>
<dbReference type="Pfam" id="PF00027">
    <property type="entry name" value="cNMP_binding"/>
    <property type="match status" value="1"/>
</dbReference>
<dbReference type="InterPro" id="IPR036390">
    <property type="entry name" value="WH_DNA-bd_sf"/>
</dbReference>
<evidence type="ECO:0000259" key="5">
    <source>
        <dbReference type="PROSITE" id="PS51063"/>
    </source>
</evidence>
<evidence type="ECO:0000259" key="4">
    <source>
        <dbReference type="PROSITE" id="PS50042"/>
    </source>
</evidence>
<sequence length="228" mass="26245">MKAKIEEVCGVKVFKGISDDSLNRILVCGDIVDLKKNACLYHDRQDLYYVYFLLEGKVTLVKPNENGESKVVFILNPGDTINQPVMRNNTSAVECWGFENSRILRIGFDDFDTIMAKDYILAKNCMAFMENRIRRLYRQLKNSVTINIEKRLAAKLVRLGLDYGSREEDSVMTRIDLNLTVTYIAKMLGCQRESVSRAMKSLTKRGIVELDGRKIYVDIEKARKFFKS</sequence>
<dbReference type="CDD" id="cd00038">
    <property type="entry name" value="CAP_ED"/>
    <property type="match status" value="1"/>
</dbReference>
<dbReference type="Proteomes" id="UP000003244">
    <property type="component" value="Unassembled WGS sequence"/>
</dbReference>
<dbReference type="InterPro" id="IPR000595">
    <property type="entry name" value="cNMP-bd_dom"/>
</dbReference>
<dbReference type="PANTHER" id="PTHR24567">
    <property type="entry name" value="CRP FAMILY TRANSCRIPTIONAL REGULATORY PROTEIN"/>
    <property type="match status" value="1"/>
</dbReference>
<dbReference type="GO" id="GO:0003677">
    <property type="term" value="F:DNA binding"/>
    <property type="evidence" value="ECO:0007669"/>
    <property type="project" value="UniProtKB-KW"/>
</dbReference>
<comment type="caution">
    <text evidence="6">The sequence shown here is derived from an EMBL/GenBank/DDBJ whole genome shotgun (WGS) entry which is preliminary data.</text>
</comment>
<dbReference type="GO" id="GO:0003700">
    <property type="term" value="F:DNA-binding transcription factor activity"/>
    <property type="evidence" value="ECO:0007669"/>
    <property type="project" value="TreeGrafter"/>
</dbReference>
<evidence type="ECO:0000256" key="3">
    <source>
        <dbReference type="ARBA" id="ARBA00023163"/>
    </source>
</evidence>
<evidence type="ECO:0000256" key="2">
    <source>
        <dbReference type="ARBA" id="ARBA00023125"/>
    </source>
</evidence>
<dbReference type="SMART" id="SM00419">
    <property type="entry name" value="HTH_CRP"/>
    <property type="match status" value="1"/>
</dbReference>
<dbReference type="eggNOG" id="COG0664">
    <property type="taxonomic scope" value="Bacteria"/>
</dbReference>
<name>E0E4V2_9FIRM</name>
<accession>E0E4V2</accession>
<dbReference type="OrthoDB" id="1706474at2"/>
<dbReference type="EMBL" id="ADGQ01000071">
    <property type="protein sequence ID" value="EFM64022.1"/>
    <property type="molecule type" value="Genomic_DNA"/>
</dbReference>
<dbReference type="Gene3D" id="1.10.10.10">
    <property type="entry name" value="Winged helix-like DNA-binding domain superfamily/Winged helix DNA-binding domain"/>
    <property type="match status" value="1"/>
</dbReference>
<dbReference type="InterPro" id="IPR036388">
    <property type="entry name" value="WH-like_DNA-bd_sf"/>
</dbReference>
<dbReference type="GO" id="GO:0005829">
    <property type="term" value="C:cytosol"/>
    <property type="evidence" value="ECO:0007669"/>
    <property type="project" value="TreeGrafter"/>
</dbReference>
<dbReference type="SUPFAM" id="SSF46785">
    <property type="entry name" value="Winged helix' DNA-binding domain"/>
    <property type="match status" value="1"/>
</dbReference>
<proteinExistence type="predicted"/>
<dbReference type="InterPro" id="IPR012318">
    <property type="entry name" value="HTH_CRP"/>
</dbReference>
<keyword evidence="2" id="KW-0238">DNA-binding</keyword>
<dbReference type="AlphaFoldDB" id="E0E4V2"/>
<dbReference type="InterPro" id="IPR018490">
    <property type="entry name" value="cNMP-bd_dom_sf"/>
</dbReference>
<protein>
    <submittedName>
        <fullName evidence="6">Cyclic nucleotide-binding domain protein</fullName>
    </submittedName>
</protein>
<gene>
    <name evidence="6" type="ORF">HMPREF0634_0847</name>
</gene>
<evidence type="ECO:0000313" key="7">
    <source>
        <dbReference type="Proteomes" id="UP000003244"/>
    </source>
</evidence>
<evidence type="ECO:0000313" key="6">
    <source>
        <dbReference type="EMBL" id="EFM64022.1"/>
    </source>
</evidence>
<keyword evidence="1" id="KW-0805">Transcription regulation</keyword>
<reference evidence="6 7" key="1">
    <citation type="submission" date="2010-08" db="EMBL/GenBank/DDBJ databases">
        <authorList>
            <person name="Harkins D.M."/>
            <person name="Madupu R."/>
            <person name="Durkin A.S."/>
            <person name="Torralba M."/>
            <person name="Methe B."/>
            <person name="Sutton G.G."/>
            <person name="Nelson K.E."/>
        </authorList>
    </citation>
    <scope>NUCLEOTIDE SEQUENCE [LARGE SCALE GENOMIC DNA]</scope>
    <source>
        <strain evidence="6 7">DSM 17678</strain>
    </source>
</reference>
<dbReference type="PROSITE" id="PS50042">
    <property type="entry name" value="CNMP_BINDING_3"/>
    <property type="match status" value="1"/>
</dbReference>
<dbReference type="GeneID" id="84801328"/>
<evidence type="ECO:0000256" key="1">
    <source>
        <dbReference type="ARBA" id="ARBA00023015"/>
    </source>
</evidence>
<dbReference type="PROSITE" id="PS51063">
    <property type="entry name" value="HTH_CRP_2"/>
    <property type="match status" value="1"/>
</dbReference>
<dbReference type="InterPro" id="IPR050397">
    <property type="entry name" value="Env_Response_Regulators"/>
</dbReference>
<dbReference type="PANTHER" id="PTHR24567:SF74">
    <property type="entry name" value="HTH-TYPE TRANSCRIPTIONAL REGULATOR ARCR"/>
    <property type="match status" value="1"/>
</dbReference>
<feature type="domain" description="Cyclic nucleotide-binding" evidence="4">
    <location>
        <begin position="13"/>
        <end position="83"/>
    </location>
</feature>
<dbReference type="Pfam" id="PF13545">
    <property type="entry name" value="HTH_Crp_2"/>
    <property type="match status" value="1"/>
</dbReference>